<dbReference type="EMBL" id="OMOD01000055">
    <property type="protein sequence ID" value="SPF35953.1"/>
    <property type="molecule type" value="Genomic_DNA"/>
</dbReference>
<proteinExistence type="predicted"/>
<accession>A0A2U3K8I2</accession>
<evidence type="ECO:0000313" key="1">
    <source>
        <dbReference type="EMBL" id="SPF35953.1"/>
    </source>
</evidence>
<name>A0A2U3K8I2_9BACT</name>
<organism evidence="1 2">
    <name type="scientific">Candidatus Sulfotelmatobacter kueseliae</name>
    <dbReference type="NCBI Taxonomy" id="2042962"/>
    <lineage>
        <taxon>Bacteria</taxon>
        <taxon>Pseudomonadati</taxon>
        <taxon>Acidobacteriota</taxon>
        <taxon>Terriglobia</taxon>
        <taxon>Terriglobales</taxon>
        <taxon>Candidatus Korobacteraceae</taxon>
        <taxon>Candidatus Sulfotelmatobacter</taxon>
    </lineage>
</organism>
<gene>
    <name evidence="1" type="ORF">SBA1_1480027</name>
</gene>
<dbReference type="Proteomes" id="UP000238701">
    <property type="component" value="Unassembled WGS sequence"/>
</dbReference>
<reference evidence="2" key="1">
    <citation type="submission" date="2018-02" db="EMBL/GenBank/DDBJ databases">
        <authorList>
            <person name="Hausmann B."/>
        </authorList>
    </citation>
    <scope>NUCLEOTIDE SEQUENCE [LARGE SCALE GENOMIC DNA]</scope>
    <source>
        <strain evidence="2">Peat soil MAG SbA1</strain>
    </source>
</reference>
<protein>
    <submittedName>
        <fullName evidence="1">Uncharacterized protein</fullName>
    </submittedName>
</protein>
<dbReference type="AlphaFoldDB" id="A0A2U3K8I2"/>
<sequence length="115" mass="13139">MRRVLGELSPESCLILKAQELQVIVRPADGFSVWAYFPINRRRMVVRQLAADGILLRPTTRVLLLISEKHILQQSTQLTDANLRDHLGHVLLYLRHPRASNGCGDALREWEASCR</sequence>
<evidence type="ECO:0000313" key="2">
    <source>
        <dbReference type="Proteomes" id="UP000238701"/>
    </source>
</evidence>